<evidence type="ECO:0000256" key="10">
    <source>
        <dbReference type="SAM" id="Phobius"/>
    </source>
</evidence>
<comment type="caution">
    <text evidence="11">The sequence shown here is derived from an EMBL/GenBank/DDBJ whole genome shotgun (WGS) entry which is preliminary data.</text>
</comment>
<feature type="transmembrane region" description="Helical" evidence="10">
    <location>
        <begin position="20"/>
        <end position="42"/>
    </location>
</feature>
<keyword evidence="8 10" id="KW-1133">Transmembrane helix</keyword>
<organism evidence="11 12">
    <name type="scientific">Ramazzottius varieornatus</name>
    <name type="common">Water bear</name>
    <name type="synonym">Tardigrade</name>
    <dbReference type="NCBI Taxonomy" id="947166"/>
    <lineage>
        <taxon>Eukaryota</taxon>
        <taxon>Metazoa</taxon>
        <taxon>Ecdysozoa</taxon>
        <taxon>Tardigrada</taxon>
        <taxon>Eutardigrada</taxon>
        <taxon>Parachela</taxon>
        <taxon>Hypsibioidea</taxon>
        <taxon>Ramazzottiidae</taxon>
        <taxon>Ramazzottius</taxon>
    </lineage>
</organism>
<dbReference type="GO" id="GO:0004168">
    <property type="term" value="F:dolichol kinase activity"/>
    <property type="evidence" value="ECO:0007669"/>
    <property type="project" value="UniProtKB-EC"/>
</dbReference>
<dbReference type="OrthoDB" id="377083at2759"/>
<feature type="transmembrane region" description="Helical" evidence="10">
    <location>
        <begin position="115"/>
        <end position="132"/>
    </location>
</feature>
<accession>A0A1D1UTL3</accession>
<dbReference type="GO" id="GO:0005789">
    <property type="term" value="C:endoplasmic reticulum membrane"/>
    <property type="evidence" value="ECO:0007669"/>
    <property type="project" value="UniProtKB-SubCell"/>
</dbReference>
<dbReference type="Proteomes" id="UP000186922">
    <property type="component" value="Unassembled WGS sequence"/>
</dbReference>
<keyword evidence="6" id="KW-0418">Kinase</keyword>
<evidence type="ECO:0000256" key="6">
    <source>
        <dbReference type="ARBA" id="ARBA00022777"/>
    </source>
</evidence>
<keyword evidence="12" id="KW-1185">Reference proteome</keyword>
<keyword evidence="5 10" id="KW-0812">Transmembrane</keyword>
<reference evidence="11 12" key="1">
    <citation type="journal article" date="2016" name="Nat. Commun.">
        <title>Extremotolerant tardigrade genome and improved radiotolerance of human cultured cells by tardigrade-unique protein.</title>
        <authorList>
            <person name="Hashimoto T."/>
            <person name="Horikawa D.D."/>
            <person name="Saito Y."/>
            <person name="Kuwahara H."/>
            <person name="Kozuka-Hata H."/>
            <person name="Shin-I T."/>
            <person name="Minakuchi Y."/>
            <person name="Ohishi K."/>
            <person name="Motoyama A."/>
            <person name="Aizu T."/>
            <person name="Enomoto A."/>
            <person name="Kondo K."/>
            <person name="Tanaka S."/>
            <person name="Hara Y."/>
            <person name="Koshikawa S."/>
            <person name="Sagara H."/>
            <person name="Miura T."/>
            <person name="Yokobori S."/>
            <person name="Miyagawa K."/>
            <person name="Suzuki Y."/>
            <person name="Kubo T."/>
            <person name="Oyama M."/>
            <person name="Kohara Y."/>
            <person name="Fujiyama A."/>
            <person name="Arakawa K."/>
            <person name="Katayama T."/>
            <person name="Toyoda A."/>
            <person name="Kunieda T."/>
        </authorList>
    </citation>
    <scope>NUCLEOTIDE SEQUENCE [LARGE SCALE GENOMIC DNA]</scope>
    <source>
        <strain evidence="11 12">YOKOZUNA-1</strain>
    </source>
</reference>
<evidence type="ECO:0000256" key="4">
    <source>
        <dbReference type="ARBA" id="ARBA00022679"/>
    </source>
</evidence>
<dbReference type="InterPro" id="IPR032974">
    <property type="entry name" value="Polypren_kinase"/>
</dbReference>
<dbReference type="EC" id="2.7.1.108" evidence="3"/>
<keyword evidence="9 10" id="KW-0472">Membrane</keyword>
<evidence type="ECO:0000256" key="8">
    <source>
        <dbReference type="ARBA" id="ARBA00022989"/>
    </source>
</evidence>
<dbReference type="GO" id="GO:0043048">
    <property type="term" value="P:dolichyl monophosphate biosynthetic process"/>
    <property type="evidence" value="ECO:0007669"/>
    <property type="project" value="TreeGrafter"/>
</dbReference>
<evidence type="ECO:0000256" key="2">
    <source>
        <dbReference type="ARBA" id="ARBA00010794"/>
    </source>
</evidence>
<evidence type="ECO:0000256" key="7">
    <source>
        <dbReference type="ARBA" id="ARBA00022824"/>
    </source>
</evidence>
<dbReference type="STRING" id="947166.A0A1D1UTL3"/>
<dbReference type="EMBL" id="BDGG01000002">
    <property type="protein sequence ID" value="GAU92989.1"/>
    <property type="molecule type" value="Genomic_DNA"/>
</dbReference>
<evidence type="ECO:0000256" key="5">
    <source>
        <dbReference type="ARBA" id="ARBA00022692"/>
    </source>
</evidence>
<comment type="subcellular location">
    <subcellularLocation>
        <location evidence="1">Endoplasmic reticulum membrane</location>
        <topology evidence="1">Multi-pass membrane protein</topology>
    </subcellularLocation>
</comment>
<proteinExistence type="inferred from homology"/>
<dbReference type="PANTHER" id="PTHR13205">
    <property type="entry name" value="TRANSMEMBRANE PROTEIN 15-RELATED"/>
    <property type="match status" value="1"/>
</dbReference>
<keyword evidence="7" id="KW-0256">Endoplasmic reticulum</keyword>
<gene>
    <name evidence="11" type="primary">RvY_04992-1</name>
    <name evidence="11" type="synonym">RvY_04992.1</name>
    <name evidence="11" type="ORF">RvY_04992</name>
</gene>
<feature type="transmembrane region" description="Helical" evidence="10">
    <location>
        <begin position="239"/>
        <end position="260"/>
    </location>
</feature>
<feature type="transmembrane region" description="Helical" evidence="10">
    <location>
        <begin position="63"/>
        <end position="84"/>
    </location>
</feature>
<evidence type="ECO:0000256" key="3">
    <source>
        <dbReference type="ARBA" id="ARBA00012132"/>
    </source>
</evidence>
<evidence type="ECO:0000313" key="11">
    <source>
        <dbReference type="EMBL" id="GAU92989.1"/>
    </source>
</evidence>
<dbReference type="PANTHER" id="PTHR13205:SF15">
    <property type="entry name" value="DOLICHOL KINASE"/>
    <property type="match status" value="1"/>
</dbReference>
<evidence type="ECO:0000313" key="12">
    <source>
        <dbReference type="Proteomes" id="UP000186922"/>
    </source>
</evidence>
<protein>
    <recommendedName>
        <fullName evidence="3">dolichol kinase</fullName>
        <ecNumber evidence="3">2.7.1.108</ecNumber>
    </recommendedName>
</protein>
<evidence type="ECO:0000256" key="1">
    <source>
        <dbReference type="ARBA" id="ARBA00004477"/>
    </source>
</evidence>
<comment type="similarity">
    <text evidence="2">Belongs to the polyprenol kinase family.</text>
</comment>
<keyword evidence="4" id="KW-0808">Transferase</keyword>
<feature type="transmembrane region" description="Helical" evidence="10">
    <location>
        <begin position="144"/>
        <end position="163"/>
    </location>
</feature>
<dbReference type="AlphaFoldDB" id="A0A1D1UTL3"/>
<sequence>MDAVSFVSGCFTNPVRRQLIGWWSLLVVTSVTWCYISPFLGLPTTVKRKLFHLAISAVYISGIYYDAFFLCIAAAVVFLAFIIVEIARLYGPPFISAILNDAIQTFLDETADGRIVFSHFSLLLGVSMPVWVDYTLRNDGSHSIISYAGVITIGIGDSFAAIVGKAVGRHRWPGQSRTLEGSFAMLASQLIACECLSYLDSSVFTPSSSSFSLIYLRLLWLVHACCVSLAEAFLNMDNILIPVISVVLLHLLYPHTAFPIDLFNVKNTIL</sequence>
<evidence type="ECO:0000256" key="9">
    <source>
        <dbReference type="ARBA" id="ARBA00023136"/>
    </source>
</evidence>
<name>A0A1D1UTL3_RAMVA</name>